<evidence type="ECO:0000256" key="6">
    <source>
        <dbReference type="ARBA" id="ARBA00023136"/>
    </source>
</evidence>
<keyword evidence="5 7" id="KW-1133">Transmembrane helix</keyword>
<feature type="transmembrane region" description="Helical" evidence="7">
    <location>
        <begin position="294"/>
        <end position="318"/>
    </location>
</feature>
<evidence type="ECO:0000256" key="5">
    <source>
        <dbReference type="ARBA" id="ARBA00022989"/>
    </source>
</evidence>
<feature type="transmembrane region" description="Helical" evidence="7">
    <location>
        <begin position="176"/>
        <end position="195"/>
    </location>
</feature>
<keyword evidence="2" id="KW-0813">Transport</keyword>
<feature type="transmembrane region" description="Helical" evidence="7">
    <location>
        <begin position="324"/>
        <end position="345"/>
    </location>
</feature>
<evidence type="ECO:0000256" key="4">
    <source>
        <dbReference type="ARBA" id="ARBA00022692"/>
    </source>
</evidence>
<dbReference type="CDD" id="cd06173">
    <property type="entry name" value="MFS_MefA_like"/>
    <property type="match status" value="1"/>
</dbReference>
<dbReference type="PANTHER" id="PTHR23513">
    <property type="entry name" value="INTEGRAL MEMBRANE EFFLUX PROTEIN-RELATED"/>
    <property type="match status" value="1"/>
</dbReference>
<evidence type="ECO:0000256" key="1">
    <source>
        <dbReference type="ARBA" id="ARBA00004651"/>
    </source>
</evidence>
<organism evidence="8 9">
    <name type="scientific">Pseudobutyrivibrio xylanivorans</name>
    <dbReference type="NCBI Taxonomy" id="185007"/>
    <lineage>
        <taxon>Bacteria</taxon>
        <taxon>Bacillati</taxon>
        <taxon>Bacillota</taxon>
        <taxon>Clostridia</taxon>
        <taxon>Lachnospirales</taxon>
        <taxon>Lachnospiraceae</taxon>
        <taxon>Pseudobutyrivibrio</taxon>
    </lineage>
</organism>
<reference evidence="8 9" key="1">
    <citation type="submission" date="2016-10" db="EMBL/GenBank/DDBJ databases">
        <authorList>
            <person name="de Groot N.N."/>
        </authorList>
    </citation>
    <scope>NUCLEOTIDE SEQUENCE [LARGE SCALE GENOMIC DNA]</scope>
    <source>
        <strain evidence="8 9">DSM 10317</strain>
    </source>
</reference>
<feature type="transmembrane region" description="Helical" evidence="7">
    <location>
        <begin position="357"/>
        <end position="380"/>
    </location>
</feature>
<feature type="transmembrane region" description="Helical" evidence="7">
    <location>
        <begin position="50"/>
        <end position="71"/>
    </location>
</feature>
<feature type="transmembrane region" description="Helical" evidence="7">
    <location>
        <begin position="392"/>
        <end position="413"/>
    </location>
</feature>
<gene>
    <name evidence="8" type="ORF">SAMN02910350_02334</name>
</gene>
<protein>
    <submittedName>
        <fullName evidence="8">Transmembrane secretion effector</fullName>
    </submittedName>
</protein>
<dbReference type="EMBL" id="FMWK01000014">
    <property type="protein sequence ID" value="SCZ80509.1"/>
    <property type="molecule type" value="Genomic_DNA"/>
</dbReference>
<evidence type="ECO:0000313" key="8">
    <source>
        <dbReference type="EMBL" id="SCZ80509.1"/>
    </source>
</evidence>
<feature type="transmembrane region" description="Helical" evidence="7">
    <location>
        <begin position="228"/>
        <end position="244"/>
    </location>
</feature>
<dbReference type="AlphaFoldDB" id="A0A1G5S4Q6"/>
<sequence>METQGKISYLTVLKQTNIRRLLISSVINRFGDCVDAIAFTWLVYQITGSATWTAVIFAMNQLPGVVLLPFAGAWVESRNKKKIIVYTDFIRGLIIAGFVCLFFLGKANPYLMILFTVLITTVESINQPAESAFVRELVCREYYPTVQSLRMVAGQMATIMSTASAGVIIAKLGVNVAMLIDVATFYICGFIILFIQYQQREFDDESINEQSYMTKLAEGLKYIKRKKMVIYLCVVAVAYNFFLSPYNCLLTPHIIDFYKRDADFQSFCLSWNWTAAIVGSLIVAKVAKKYRFKIVNAISGVFIGAALVLFAIGGSVGVGRLSPFVFALTSMVLIGTFGSITSGVLNIEFATNVEQDYVARVSSVFNAFACASMPIGSGIVSLFTLKFNSLQIIEFSGIACGMFFGGLLVLAYIEKNKEKNYATSITREYQIMQKENGVNSGAVG</sequence>
<keyword evidence="4 7" id="KW-0812">Transmembrane</keyword>
<dbReference type="Gene3D" id="1.20.1250.20">
    <property type="entry name" value="MFS general substrate transporter like domains"/>
    <property type="match status" value="1"/>
</dbReference>
<dbReference type="InterPro" id="IPR036259">
    <property type="entry name" value="MFS_trans_sf"/>
</dbReference>
<feature type="transmembrane region" description="Helical" evidence="7">
    <location>
        <begin position="83"/>
        <end position="104"/>
    </location>
</feature>
<evidence type="ECO:0000256" key="3">
    <source>
        <dbReference type="ARBA" id="ARBA00022475"/>
    </source>
</evidence>
<dbReference type="PANTHER" id="PTHR23513:SF11">
    <property type="entry name" value="STAPHYLOFERRIN A TRANSPORTER"/>
    <property type="match status" value="1"/>
</dbReference>
<accession>A0A1G5S4Q6</accession>
<evidence type="ECO:0000256" key="7">
    <source>
        <dbReference type="SAM" id="Phobius"/>
    </source>
</evidence>
<evidence type="ECO:0000313" key="9">
    <source>
        <dbReference type="Proteomes" id="UP000199428"/>
    </source>
</evidence>
<name>A0A1G5S4Q6_PSEXY</name>
<dbReference type="Proteomes" id="UP000199428">
    <property type="component" value="Unassembled WGS sequence"/>
</dbReference>
<feature type="transmembrane region" description="Helical" evidence="7">
    <location>
        <begin position="21"/>
        <end position="44"/>
    </location>
</feature>
<dbReference type="RefSeq" id="WP_090163599.1">
    <property type="nucleotide sequence ID" value="NZ_FMWK01000014.1"/>
</dbReference>
<proteinExistence type="predicted"/>
<dbReference type="Pfam" id="PF05977">
    <property type="entry name" value="MFS_3"/>
    <property type="match status" value="1"/>
</dbReference>
<dbReference type="SUPFAM" id="SSF103473">
    <property type="entry name" value="MFS general substrate transporter"/>
    <property type="match status" value="1"/>
</dbReference>
<evidence type="ECO:0000256" key="2">
    <source>
        <dbReference type="ARBA" id="ARBA00022448"/>
    </source>
</evidence>
<keyword evidence="6 7" id="KW-0472">Membrane</keyword>
<keyword evidence="3" id="KW-1003">Cell membrane</keyword>
<dbReference type="InterPro" id="IPR010290">
    <property type="entry name" value="TM_effector"/>
</dbReference>
<comment type="subcellular location">
    <subcellularLocation>
        <location evidence="1">Cell membrane</location>
        <topology evidence="1">Multi-pass membrane protein</topology>
    </subcellularLocation>
</comment>
<feature type="transmembrane region" description="Helical" evidence="7">
    <location>
        <begin position="264"/>
        <end position="287"/>
    </location>
</feature>
<dbReference type="GO" id="GO:0005886">
    <property type="term" value="C:plasma membrane"/>
    <property type="evidence" value="ECO:0007669"/>
    <property type="project" value="UniProtKB-SubCell"/>
</dbReference>